<dbReference type="EMBL" id="JARESE010000020">
    <property type="protein sequence ID" value="MDE8651652.1"/>
    <property type="molecule type" value="Genomic_DNA"/>
</dbReference>
<feature type="region of interest" description="Disordered" evidence="5">
    <location>
        <begin position="204"/>
        <end position="244"/>
    </location>
</feature>
<reference evidence="7 8" key="1">
    <citation type="submission" date="2023-03" db="EMBL/GenBank/DDBJ databases">
        <title>NovoSphingobium album sp. nov. isolated from polycyclic aromatic hydrocarbons- and heavy-metal polluted soil.</title>
        <authorList>
            <person name="Liu Z."/>
            <person name="Wang K."/>
        </authorList>
    </citation>
    <scope>NUCLEOTIDE SEQUENCE [LARGE SCALE GENOMIC DNA]</scope>
    <source>
        <strain evidence="7 8">H3SJ31-1</strain>
    </source>
</reference>
<dbReference type="SUPFAM" id="SSF48452">
    <property type="entry name" value="TPR-like"/>
    <property type="match status" value="1"/>
</dbReference>
<evidence type="ECO:0000256" key="3">
    <source>
        <dbReference type="ARBA" id="ARBA00022803"/>
    </source>
</evidence>
<dbReference type="InterPro" id="IPR056413">
    <property type="entry name" value="TPR_CcmH_CycH"/>
</dbReference>
<protein>
    <submittedName>
        <fullName evidence="7">Tetratricopeptide repeat protein</fullName>
    </submittedName>
</protein>
<dbReference type="Pfam" id="PF23914">
    <property type="entry name" value="TPR_CcmH_CycH"/>
    <property type="match status" value="1"/>
</dbReference>
<accession>A0ABT5WNM3</accession>
<dbReference type="PANTHER" id="PTHR47870:SF1">
    <property type="entry name" value="CYTOCHROME C-TYPE BIOGENESIS PROTEIN CCMH"/>
    <property type="match status" value="1"/>
</dbReference>
<feature type="domain" description="Cytochrome c-type biogenesis protein H TPR" evidence="6">
    <location>
        <begin position="50"/>
        <end position="176"/>
    </location>
</feature>
<name>A0ABT5WNM3_9SPHN</name>
<dbReference type="PANTHER" id="PTHR47870">
    <property type="entry name" value="CYTOCHROME C-TYPE BIOGENESIS PROTEIN CCMH"/>
    <property type="match status" value="1"/>
</dbReference>
<evidence type="ECO:0000256" key="2">
    <source>
        <dbReference type="ARBA" id="ARBA00022748"/>
    </source>
</evidence>
<keyword evidence="2" id="KW-0201">Cytochrome c-type biogenesis</keyword>
<feature type="repeat" description="TPR" evidence="4">
    <location>
        <begin position="69"/>
        <end position="102"/>
    </location>
</feature>
<keyword evidence="8" id="KW-1185">Reference proteome</keyword>
<dbReference type="Proteomes" id="UP001216253">
    <property type="component" value="Unassembled WGS sequence"/>
</dbReference>
<feature type="compositionally biased region" description="Low complexity" evidence="5">
    <location>
        <begin position="217"/>
        <end position="229"/>
    </location>
</feature>
<gene>
    <name evidence="7" type="ORF">PYV00_07955</name>
</gene>
<keyword evidence="1" id="KW-0677">Repeat</keyword>
<evidence type="ECO:0000313" key="7">
    <source>
        <dbReference type="EMBL" id="MDE8651652.1"/>
    </source>
</evidence>
<dbReference type="Gene3D" id="1.25.40.10">
    <property type="entry name" value="Tetratricopeptide repeat domain"/>
    <property type="match status" value="2"/>
</dbReference>
<evidence type="ECO:0000313" key="8">
    <source>
        <dbReference type="Proteomes" id="UP001216253"/>
    </source>
</evidence>
<dbReference type="PROSITE" id="PS50005">
    <property type="entry name" value="TPR"/>
    <property type="match status" value="1"/>
</dbReference>
<organism evidence="7 8">
    <name type="scientific">Novosphingobium album</name>
    <name type="common">ex Liu et al. 2023</name>
    <dbReference type="NCBI Taxonomy" id="3031130"/>
    <lineage>
        <taxon>Bacteria</taxon>
        <taxon>Pseudomonadati</taxon>
        <taxon>Pseudomonadota</taxon>
        <taxon>Alphaproteobacteria</taxon>
        <taxon>Sphingomonadales</taxon>
        <taxon>Sphingomonadaceae</taxon>
        <taxon>Novosphingobium</taxon>
    </lineage>
</organism>
<dbReference type="InterPro" id="IPR011990">
    <property type="entry name" value="TPR-like_helical_dom_sf"/>
</dbReference>
<dbReference type="InterPro" id="IPR051263">
    <property type="entry name" value="C-type_cytochrome_biogenesis"/>
</dbReference>
<comment type="caution">
    <text evidence="7">The sequence shown here is derived from an EMBL/GenBank/DDBJ whole genome shotgun (WGS) entry which is preliminary data.</text>
</comment>
<dbReference type="InterPro" id="IPR019734">
    <property type="entry name" value="TPR_rpt"/>
</dbReference>
<dbReference type="SMART" id="SM00028">
    <property type="entry name" value="TPR"/>
    <property type="match status" value="3"/>
</dbReference>
<evidence type="ECO:0000256" key="5">
    <source>
        <dbReference type="SAM" id="MobiDB-lite"/>
    </source>
</evidence>
<dbReference type="RefSeq" id="WP_275227755.1">
    <property type="nucleotide sequence ID" value="NZ_JARESE010000020.1"/>
</dbReference>
<sequence>MTQHAAKTFPAGRILLVIAAMAAAFAIVFAISHRRDPAPEDVPASTAPADATGLIAALEKQTAANPKDGAAWARLGMAYFAQSRFADAVRAYERASLIDPGDAAAWSALGEARVMASARDPMPAAAAQAFEKAVAIDPKDPRARYFLAVRKDLTGDHKGAIVDWLTLLEDTPADAPWRADLVRTIEQVGKINRIDVTGRLAAASAQSPPAARPPVAAPIAAQGIPGPTAQDLAGASRIPPSQQREMAQGMVDRLETRLKGDPANVDGWIMLMRSRMTLGEPDKAAGALAEAVAANPGKADYLRQQAAILGVK</sequence>
<evidence type="ECO:0000256" key="4">
    <source>
        <dbReference type="PROSITE-ProRule" id="PRU00339"/>
    </source>
</evidence>
<evidence type="ECO:0000259" key="6">
    <source>
        <dbReference type="Pfam" id="PF23914"/>
    </source>
</evidence>
<keyword evidence="3 4" id="KW-0802">TPR repeat</keyword>
<proteinExistence type="predicted"/>
<evidence type="ECO:0000256" key="1">
    <source>
        <dbReference type="ARBA" id="ARBA00022737"/>
    </source>
</evidence>